<proteinExistence type="predicted"/>
<organism evidence="1 2">
    <name type="scientific">Paenibacillus filicis</name>
    <dbReference type="NCBI Taxonomy" id="669464"/>
    <lineage>
        <taxon>Bacteria</taxon>
        <taxon>Bacillati</taxon>
        <taxon>Bacillota</taxon>
        <taxon>Bacilli</taxon>
        <taxon>Bacillales</taxon>
        <taxon>Paenibacillaceae</taxon>
        <taxon>Paenibacillus</taxon>
    </lineage>
</organism>
<evidence type="ECO:0008006" key="3">
    <source>
        <dbReference type="Google" id="ProtNLM"/>
    </source>
</evidence>
<dbReference type="RefSeq" id="WP_341418220.1">
    <property type="nucleotide sequence ID" value="NZ_JBBPCC010000018.1"/>
</dbReference>
<protein>
    <recommendedName>
        <fullName evidence="3">Methyltransferase type 11 domain-containing protein</fullName>
    </recommendedName>
</protein>
<dbReference type="SUPFAM" id="SSF53335">
    <property type="entry name" value="S-adenosyl-L-methionine-dependent methyltransferases"/>
    <property type="match status" value="1"/>
</dbReference>
<keyword evidence="2" id="KW-1185">Reference proteome</keyword>
<dbReference type="EMBL" id="JBBPCC010000018">
    <property type="protein sequence ID" value="MEK8131083.1"/>
    <property type="molecule type" value="Genomic_DNA"/>
</dbReference>
<sequence>MVYQPLDWNSDWLILLKTGRISSTELFTRLELNEVERFTFDRAISISNYLKSKWTPKDRYAALDLGASGGVFSLVLNTMLDMHCTAVDDDRYILIQDENSLSSITQMNSRFKNIHINNVLSINSSIEDFIEKLPNVPLYDVVLLLNILHHFFTGYGQGTEHGKLEWDEFKSLVVKLGVITGKYLFFETNSLVFPNYEKYLTDLLYLGNFDKLELVTRSYATDGSLRAVWCFIK</sequence>
<dbReference type="InterPro" id="IPR029063">
    <property type="entry name" value="SAM-dependent_MTases_sf"/>
</dbReference>
<gene>
    <name evidence="1" type="ORF">WMW72_24575</name>
</gene>
<reference evidence="1 2" key="1">
    <citation type="submission" date="2024-04" db="EMBL/GenBank/DDBJ databases">
        <title>draft genome sequnece of Paenibacillus filicis.</title>
        <authorList>
            <person name="Kim D.-U."/>
        </authorList>
    </citation>
    <scope>NUCLEOTIDE SEQUENCE [LARGE SCALE GENOMIC DNA]</scope>
    <source>
        <strain evidence="1 2">KACC14197</strain>
    </source>
</reference>
<name>A0ABU9DTM0_9BACL</name>
<accession>A0ABU9DTM0</accession>
<dbReference type="Proteomes" id="UP001469365">
    <property type="component" value="Unassembled WGS sequence"/>
</dbReference>
<dbReference type="Gene3D" id="3.40.50.150">
    <property type="entry name" value="Vaccinia Virus protein VP39"/>
    <property type="match status" value="1"/>
</dbReference>
<comment type="caution">
    <text evidence="1">The sequence shown here is derived from an EMBL/GenBank/DDBJ whole genome shotgun (WGS) entry which is preliminary data.</text>
</comment>
<evidence type="ECO:0000313" key="2">
    <source>
        <dbReference type="Proteomes" id="UP001469365"/>
    </source>
</evidence>
<evidence type="ECO:0000313" key="1">
    <source>
        <dbReference type="EMBL" id="MEK8131083.1"/>
    </source>
</evidence>